<evidence type="ECO:0000256" key="5">
    <source>
        <dbReference type="SAM" id="Phobius"/>
    </source>
</evidence>
<keyword evidence="2 5" id="KW-0812">Transmembrane</keyword>
<dbReference type="PANTHER" id="PTHR11132">
    <property type="entry name" value="SOLUTE CARRIER FAMILY 35"/>
    <property type="match status" value="1"/>
</dbReference>
<feature type="transmembrane region" description="Helical" evidence="5">
    <location>
        <begin position="298"/>
        <end position="317"/>
    </location>
</feature>
<evidence type="ECO:0000256" key="2">
    <source>
        <dbReference type="ARBA" id="ARBA00022692"/>
    </source>
</evidence>
<reference evidence="7" key="1">
    <citation type="journal article" date="2015" name="Insect Biochem. Mol. Biol.">
        <title>An insight into the sialome of the horse fly, Tabanus bromius.</title>
        <authorList>
            <person name="Ribeiro J.M."/>
            <person name="Kazimirova M."/>
            <person name="Takac P."/>
            <person name="Andersen J.F."/>
            <person name="Francischetti I.M."/>
        </authorList>
    </citation>
    <scope>NUCLEOTIDE SEQUENCE</scope>
</reference>
<keyword evidence="3 5" id="KW-1133">Transmembrane helix</keyword>
<dbReference type="Pfam" id="PF03151">
    <property type="entry name" value="TPT"/>
    <property type="match status" value="1"/>
</dbReference>
<proteinExistence type="evidence at transcript level"/>
<dbReference type="SUPFAM" id="SSF103481">
    <property type="entry name" value="Multidrug resistance efflux transporter EmrE"/>
    <property type="match status" value="1"/>
</dbReference>
<evidence type="ECO:0000256" key="4">
    <source>
        <dbReference type="ARBA" id="ARBA00023136"/>
    </source>
</evidence>
<protein>
    <submittedName>
        <fullName evidence="7">Putative gdp-fucose transporter</fullName>
    </submittedName>
</protein>
<evidence type="ECO:0000313" key="7">
    <source>
        <dbReference type="EMBL" id="JAI16690.1"/>
    </source>
</evidence>
<evidence type="ECO:0000256" key="3">
    <source>
        <dbReference type="ARBA" id="ARBA00022989"/>
    </source>
</evidence>
<feature type="transmembrane region" description="Helical" evidence="5">
    <location>
        <begin position="88"/>
        <end position="106"/>
    </location>
</feature>
<dbReference type="InterPro" id="IPR004853">
    <property type="entry name" value="Sugar_P_trans_dom"/>
</dbReference>
<dbReference type="InterPro" id="IPR037185">
    <property type="entry name" value="EmrE-like"/>
</dbReference>
<sequence length="347" mass="39501">MYQLLEERSSYQISLRIFLVVSLYWIVSITTVFVNKALLTTQESNLEAPVFITWYQCLVSATICFTMSKLSKIFPETVSFPESNVFSYATFTKVLPLSFLFMAMIVMNNLCLKYVSVAYYYVGRSLTTVFNVLFTYLLLQQKTSMRCIICCAVIVFGFWLGVDQESLTESFSWRGTIYGILGSASLALYTIYTKKVLPHVNQEIWLLSYYNNLYSSLILIPVIVANGEFWNIVNYQSISSTGFWAIMSFGGLCGFSIGFVTALQIKVTSPLTHNISGTAKACAQTVIATQWYHESKSFLWWLSNIIVLFGSACYARVRQIEMDNNRKAAMIPTTVEKKLPLNHREKI</sequence>
<dbReference type="InterPro" id="IPR050186">
    <property type="entry name" value="TPT_transporter"/>
</dbReference>
<feature type="transmembrane region" description="Helical" evidence="5">
    <location>
        <begin position="212"/>
        <end position="230"/>
    </location>
</feature>
<feature type="transmembrane region" description="Helical" evidence="5">
    <location>
        <begin position="143"/>
        <end position="162"/>
    </location>
</feature>
<dbReference type="AlphaFoldDB" id="A0A0K8TRY9"/>
<feature type="domain" description="Sugar phosphate transporter" evidence="6">
    <location>
        <begin position="16"/>
        <end position="314"/>
    </location>
</feature>
<dbReference type="EMBL" id="GDAI01000913">
    <property type="protein sequence ID" value="JAI16690.1"/>
    <property type="molecule type" value="mRNA"/>
</dbReference>
<feature type="transmembrane region" description="Helical" evidence="5">
    <location>
        <begin position="242"/>
        <end position="265"/>
    </location>
</feature>
<name>A0A0K8TRY9_TABBR</name>
<dbReference type="GO" id="GO:0016020">
    <property type="term" value="C:membrane"/>
    <property type="evidence" value="ECO:0007669"/>
    <property type="project" value="UniProtKB-SubCell"/>
</dbReference>
<feature type="transmembrane region" description="Helical" evidence="5">
    <location>
        <begin position="171"/>
        <end position="192"/>
    </location>
</feature>
<evidence type="ECO:0000256" key="1">
    <source>
        <dbReference type="ARBA" id="ARBA00004141"/>
    </source>
</evidence>
<evidence type="ECO:0000259" key="6">
    <source>
        <dbReference type="Pfam" id="PF03151"/>
    </source>
</evidence>
<feature type="transmembrane region" description="Helical" evidence="5">
    <location>
        <begin position="118"/>
        <end position="137"/>
    </location>
</feature>
<feature type="transmembrane region" description="Helical" evidence="5">
    <location>
        <begin position="13"/>
        <end position="34"/>
    </location>
</feature>
<accession>A0A0K8TRY9</accession>
<keyword evidence="4 5" id="KW-0472">Membrane</keyword>
<comment type="subcellular location">
    <subcellularLocation>
        <location evidence="1">Membrane</location>
        <topology evidence="1">Multi-pass membrane protein</topology>
    </subcellularLocation>
</comment>
<feature type="transmembrane region" description="Helical" evidence="5">
    <location>
        <begin position="46"/>
        <end position="68"/>
    </location>
</feature>
<organism evidence="7">
    <name type="scientific">Tabanus bromius</name>
    <name type="common">Band-eyed brown horse fly</name>
    <dbReference type="NCBI Taxonomy" id="304241"/>
    <lineage>
        <taxon>Eukaryota</taxon>
        <taxon>Metazoa</taxon>
        <taxon>Ecdysozoa</taxon>
        <taxon>Arthropoda</taxon>
        <taxon>Hexapoda</taxon>
        <taxon>Insecta</taxon>
        <taxon>Pterygota</taxon>
        <taxon>Neoptera</taxon>
        <taxon>Endopterygota</taxon>
        <taxon>Diptera</taxon>
        <taxon>Brachycera</taxon>
        <taxon>Tabanomorpha</taxon>
        <taxon>Tabanoidea</taxon>
        <taxon>Tabanidae</taxon>
        <taxon>Tabanus</taxon>
    </lineage>
</organism>